<dbReference type="RefSeq" id="WP_272144825.1">
    <property type="nucleotide sequence ID" value="NZ_JAQNDM010000002.1"/>
</dbReference>
<organism evidence="1 2">
    <name type="scientific">Stigmatella ashevillensis</name>
    <dbReference type="NCBI Taxonomy" id="2995309"/>
    <lineage>
        <taxon>Bacteria</taxon>
        <taxon>Pseudomonadati</taxon>
        <taxon>Myxococcota</taxon>
        <taxon>Myxococcia</taxon>
        <taxon>Myxococcales</taxon>
        <taxon>Cystobacterineae</taxon>
        <taxon>Archangiaceae</taxon>
        <taxon>Stigmatella</taxon>
    </lineage>
</organism>
<dbReference type="Proteomes" id="UP001221838">
    <property type="component" value="Unassembled WGS sequence"/>
</dbReference>
<comment type="caution">
    <text evidence="1">The sequence shown here is derived from an EMBL/GenBank/DDBJ whole genome shotgun (WGS) entry which is preliminary data.</text>
</comment>
<dbReference type="EMBL" id="JAQNDM010000002">
    <property type="protein sequence ID" value="MDC0714252.1"/>
    <property type="molecule type" value="Genomic_DNA"/>
</dbReference>
<gene>
    <name evidence="1" type="ORF">POL68_37670</name>
</gene>
<accession>A0ABT5DKR0</accession>
<name>A0ABT5DKR0_9BACT</name>
<keyword evidence="2" id="KW-1185">Reference proteome</keyword>
<reference evidence="1 2" key="1">
    <citation type="submission" date="2022-11" db="EMBL/GenBank/DDBJ databases">
        <title>Minimal conservation of predation-associated metabolite biosynthetic gene clusters underscores biosynthetic potential of Myxococcota including descriptions for ten novel species: Archangium lansinium sp. nov., Myxococcus landrumus sp. nov., Nannocystis bai.</title>
        <authorList>
            <person name="Ahearne A."/>
            <person name="Stevens C."/>
            <person name="Dowd S."/>
        </authorList>
    </citation>
    <scope>NUCLEOTIDE SEQUENCE [LARGE SCALE GENOMIC DNA]</scope>
    <source>
        <strain evidence="1 2">NCWAL01</strain>
    </source>
</reference>
<protein>
    <submittedName>
        <fullName evidence="1">Uncharacterized protein</fullName>
    </submittedName>
</protein>
<proteinExistence type="predicted"/>
<evidence type="ECO:0000313" key="2">
    <source>
        <dbReference type="Proteomes" id="UP001221838"/>
    </source>
</evidence>
<sequence>MRGRLVFPFLAELYRLDSAAMAGPGPGLHASGYDADFREPVLVDADDDGLAEAFRREFPPVRVPCQVEPDAFAALRMAPSGNSPRTSFELVFHFRDLEHLGLVDASTGDALIRPSDRLGALYDVAGSLVQTVRTPPGLYVTEARPTGFGLHRRRPRRNLLLVTFQDRPQTRGLA</sequence>
<evidence type="ECO:0000313" key="1">
    <source>
        <dbReference type="EMBL" id="MDC0714252.1"/>
    </source>
</evidence>